<feature type="compositionally biased region" description="Basic and acidic residues" evidence="1">
    <location>
        <begin position="63"/>
        <end position="134"/>
    </location>
</feature>
<dbReference type="InterPro" id="IPR036312">
    <property type="entry name" value="Bifun_inhib/LTP/seed_sf"/>
</dbReference>
<keyword evidence="6" id="KW-1185">Reference proteome</keyword>
<evidence type="ECO:0000313" key="6">
    <source>
        <dbReference type="Proteomes" id="UP000077202"/>
    </source>
</evidence>
<accession>A0A176VKP0</accession>
<reference evidence="4" key="2">
    <citation type="journal article" date="2019" name="Curr. Biol.">
        <title>Chromatin organization in early land plants reveals an ancestral association between H3K27me3, transposons, and constitutive heterochromatin.</title>
        <authorList>
            <person name="Montgomery S.A."/>
            <person name="Tanizawa Y."/>
            <person name="Galik B."/>
            <person name="Wang N."/>
            <person name="Ito T."/>
            <person name="Mochizuki T."/>
            <person name="Akimcheva S."/>
            <person name="Bowman J."/>
            <person name="Cognat V."/>
            <person name="Drouard L."/>
            <person name="Ekker H."/>
            <person name="Houng S."/>
            <person name="Kohchi T."/>
            <person name="Lin S."/>
            <person name="Liu L.D."/>
            <person name="Nakamura Y."/>
            <person name="Valeeva L.R."/>
            <person name="Shakirov E.V."/>
            <person name="Shippen D.E."/>
            <person name="Wei W."/>
            <person name="Yagura M."/>
            <person name="Yamaoka S."/>
            <person name="Yamato K.T."/>
            <person name="Liu C."/>
            <person name="Berger F."/>
        </authorList>
    </citation>
    <scope>NUCLEOTIDE SEQUENCE [LARGE SCALE GENOMIC DNA]</scope>
    <source>
        <strain evidence="4">Tak-1</strain>
    </source>
</reference>
<reference evidence="5 6" key="1">
    <citation type="submission" date="2016-03" db="EMBL/GenBank/DDBJ databases">
        <title>Mechanisms controlling the formation of the plant cell surface in tip-growing cells are functionally conserved among land plants.</title>
        <authorList>
            <person name="Honkanen S."/>
            <person name="Jones V.A."/>
            <person name="Morieri G."/>
            <person name="Champion C."/>
            <person name="Hetherington A.J."/>
            <person name="Kelly S."/>
            <person name="Saint-Marcoux D."/>
            <person name="Proust H."/>
            <person name="Prescott H."/>
            <person name="Dolan L."/>
        </authorList>
    </citation>
    <scope>NUCLEOTIDE SEQUENCE [LARGE SCALE GENOMIC DNA]</scope>
    <source>
        <strain evidence="6">cv. Tak-1 and cv. Tak-2</strain>
        <tissue evidence="5">Whole gametophyte</tissue>
    </source>
</reference>
<feature type="domain" description="Bifunctional inhibitor/plant lipid transfer protein/seed storage helical" evidence="3">
    <location>
        <begin position="194"/>
        <end position="246"/>
    </location>
</feature>
<organism evidence="5 6">
    <name type="scientific">Marchantia polymorpha subsp. ruderalis</name>
    <dbReference type="NCBI Taxonomy" id="1480154"/>
    <lineage>
        <taxon>Eukaryota</taxon>
        <taxon>Viridiplantae</taxon>
        <taxon>Streptophyta</taxon>
        <taxon>Embryophyta</taxon>
        <taxon>Marchantiophyta</taxon>
        <taxon>Marchantiopsida</taxon>
        <taxon>Marchantiidae</taxon>
        <taxon>Marchantiales</taxon>
        <taxon>Marchantiaceae</taxon>
        <taxon>Marchantia</taxon>
    </lineage>
</organism>
<dbReference type="Pfam" id="PF14368">
    <property type="entry name" value="LTP_2"/>
    <property type="match status" value="1"/>
</dbReference>
<evidence type="ECO:0000259" key="3">
    <source>
        <dbReference type="Pfam" id="PF14368"/>
    </source>
</evidence>
<evidence type="ECO:0000313" key="4">
    <source>
        <dbReference type="EMBL" id="BBN15972.1"/>
    </source>
</evidence>
<dbReference type="AlphaFoldDB" id="A0A176VKP0"/>
<keyword evidence="2" id="KW-0732">Signal</keyword>
<evidence type="ECO:0000256" key="2">
    <source>
        <dbReference type="SAM" id="SignalP"/>
    </source>
</evidence>
<reference evidence="7" key="3">
    <citation type="journal article" date="2020" name="Curr. Biol.">
        <title>Chromatin organization in early land plants reveals an ancestral association between H3K27me3, transposons, and constitutive heterochromatin.</title>
        <authorList>
            <person name="Montgomery S.A."/>
            <person name="Tanizawa Y."/>
            <person name="Galik B."/>
            <person name="Wang N."/>
            <person name="Ito T."/>
            <person name="Mochizuki T."/>
            <person name="Akimcheva S."/>
            <person name="Bowman J.L."/>
            <person name="Cognat V."/>
            <person name="Marechal-Drouard L."/>
            <person name="Ekker H."/>
            <person name="Hong S.F."/>
            <person name="Kohchi T."/>
            <person name="Lin S.S."/>
            <person name="Liu L.D."/>
            <person name="Nakamura Y."/>
            <person name="Valeeva L.R."/>
            <person name="Shakirov E.V."/>
            <person name="Shippen D.E."/>
            <person name="Wei W.L."/>
            <person name="Yagura M."/>
            <person name="Yamaoka S."/>
            <person name="Yamato K.T."/>
            <person name="Liu C."/>
            <person name="Berger F."/>
        </authorList>
    </citation>
    <scope>NUCLEOTIDE SEQUENCE [LARGE SCALE GENOMIC DNA]</scope>
    <source>
        <strain evidence="7">Tak-1</strain>
    </source>
</reference>
<gene>
    <name evidence="5" type="ORF">AXG93_2116s1460</name>
    <name evidence="4" type="ORF">Mp_7g02420</name>
</gene>
<feature type="compositionally biased region" description="Basic and acidic residues" evidence="1">
    <location>
        <begin position="31"/>
        <end position="55"/>
    </location>
</feature>
<dbReference type="Proteomes" id="UP000077202">
    <property type="component" value="Unassembled WGS sequence"/>
</dbReference>
<dbReference type="EMBL" id="LVLJ01003422">
    <property type="protein sequence ID" value="OAE21529.1"/>
    <property type="molecule type" value="Genomic_DNA"/>
</dbReference>
<evidence type="ECO:0000256" key="1">
    <source>
        <dbReference type="SAM" id="MobiDB-lite"/>
    </source>
</evidence>
<evidence type="ECO:0000313" key="5">
    <source>
        <dbReference type="EMBL" id="OAE21529.1"/>
    </source>
</evidence>
<dbReference type="EMBL" id="AP019872">
    <property type="protein sequence ID" value="BBN15972.1"/>
    <property type="molecule type" value="Genomic_DNA"/>
</dbReference>
<dbReference type="Proteomes" id="UP001162541">
    <property type="component" value="Chromosome 7"/>
</dbReference>
<name>A0A176VKP0_MARPO</name>
<dbReference type="CDD" id="cd00010">
    <property type="entry name" value="AAI_LTSS"/>
    <property type="match status" value="1"/>
</dbReference>
<protein>
    <recommendedName>
        <fullName evidence="3">Bifunctional inhibitor/plant lipid transfer protein/seed storage helical domain-containing protein</fullName>
    </recommendedName>
</protein>
<feature type="chain" id="PRO_5042333706" description="Bifunctional inhibitor/plant lipid transfer protein/seed storage helical domain-containing protein" evidence="2">
    <location>
        <begin position="23"/>
        <end position="275"/>
    </location>
</feature>
<dbReference type="Gene3D" id="1.10.110.10">
    <property type="entry name" value="Plant lipid-transfer and hydrophobic proteins"/>
    <property type="match status" value="1"/>
</dbReference>
<feature type="region of interest" description="Disordered" evidence="1">
    <location>
        <begin position="28"/>
        <end position="134"/>
    </location>
</feature>
<sequence length="275" mass="31227">MAVKRLQLLVLCLLATVVVASAFPLHWPGHGNDHHKDPHKKSEQVDDKKDPDCDKPTPAPAHETPKEAHHGCSKDSKDPKCMKDEQPKHEEKPKVEEQPKHEEKPKVEEHPKQEEKPKVEEHPKQEEKPKVQEYPKEEKKCDHCGKDSESKPVTKPAADRCGPLAHWHSCAHYVQDNVLFKGPHKKFAPRPHFHSLCCNQVRSESVDCMCKAVNAKYAYGHFVVDMERAAMLPKWCKKVVPHGSKCNGKDVIGYVQEDKNNGYGHGKPGHYGSHY</sequence>
<feature type="signal peptide" evidence="2">
    <location>
        <begin position="1"/>
        <end position="22"/>
    </location>
</feature>
<dbReference type="InterPro" id="IPR016140">
    <property type="entry name" value="Bifunc_inhib/LTP/seed_store"/>
</dbReference>
<evidence type="ECO:0000313" key="7">
    <source>
        <dbReference type="Proteomes" id="UP001162541"/>
    </source>
</evidence>
<proteinExistence type="predicted"/>
<dbReference type="SUPFAM" id="SSF47699">
    <property type="entry name" value="Bifunctional inhibitor/lipid-transfer protein/seed storage 2S albumin"/>
    <property type="match status" value="1"/>
</dbReference>